<dbReference type="Proteomes" id="UP001054837">
    <property type="component" value="Unassembled WGS sequence"/>
</dbReference>
<dbReference type="EMBL" id="BPLQ01000688">
    <property type="protein sequence ID" value="GIX74045.1"/>
    <property type="molecule type" value="Genomic_DNA"/>
</dbReference>
<evidence type="ECO:0000313" key="1">
    <source>
        <dbReference type="EMBL" id="GIX74045.1"/>
    </source>
</evidence>
<evidence type="ECO:0000313" key="2">
    <source>
        <dbReference type="Proteomes" id="UP001054837"/>
    </source>
</evidence>
<organism evidence="1 2">
    <name type="scientific">Caerostris darwini</name>
    <dbReference type="NCBI Taxonomy" id="1538125"/>
    <lineage>
        <taxon>Eukaryota</taxon>
        <taxon>Metazoa</taxon>
        <taxon>Ecdysozoa</taxon>
        <taxon>Arthropoda</taxon>
        <taxon>Chelicerata</taxon>
        <taxon>Arachnida</taxon>
        <taxon>Araneae</taxon>
        <taxon>Araneomorphae</taxon>
        <taxon>Entelegynae</taxon>
        <taxon>Araneoidea</taxon>
        <taxon>Araneidae</taxon>
        <taxon>Caerostris</taxon>
    </lineage>
</organism>
<reference evidence="1 2" key="1">
    <citation type="submission" date="2021-06" db="EMBL/GenBank/DDBJ databases">
        <title>Caerostris darwini draft genome.</title>
        <authorList>
            <person name="Kono N."/>
            <person name="Arakawa K."/>
        </authorList>
    </citation>
    <scope>NUCLEOTIDE SEQUENCE [LARGE SCALE GENOMIC DNA]</scope>
</reference>
<gene>
    <name evidence="1" type="ORF">CDAR_275311</name>
</gene>
<name>A0AAV4MQD1_9ARAC</name>
<keyword evidence="2" id="KW-1185">Reference proteome</keyword>
<protein>
    <submittedName>
        <fullName evidence="1">Uncharacterized protein</fullName>
    </submittedName>
</protein>
<comment type="caution">
    <text evidence="1">The sequence shown here is derived from an EMBL/GenBank/DDBJ whole genome shotgun (WGS) entry which is preliminary data.</text>
</comment>
<accession>A0AAV4MQD1</accession>
<sequence length="119" mass="13633">MTIKVTRLTISTFYYSDARLPCYPVSLRASPISIEPIAIKLSCSSASSDPDQVNENNMTNGNENLSNWINNQHFLLFTCTIAVLLFTKSRQFTRFTDQHRADRDKVILLLRIHRSRPGE</sequence>
<dbReference type="AlphaFoldDB" id="A0AAV4MQD1"/>
<proteinExistence type="predicted"/>